<organism evidence="8 9">
    <name type="scientific">Caenorhabditis auriculariae</name>
    <dbReference type="NCBI Taxonomy" id="2777116"/>
    <lineage>
        <taxon>Eukaryota</taxon>
        <taxon>Metazoa</taxon>
        <taxon>Ecdysozoa</taxon>
        <taxon>Nematoda</taxon>
        <taxon>Chromadorea</taxon>
        <taxon>Rhabditida</taxon>
        <taxon>Rhabditina</taxon>
        <taxon>Rhabditomorpha</taxon>
        <taxon>Rhabditoidea</taxon>
        <taxon>Rhabditidae</taxon>
        <taxon>Peloderinae</taxon>
        <taxon>Caenorhabditis</taxon>
    </lineage>
</organism>
<dbReference type="InterPro" id="IPR001275">
    <property type="entry name" value="DM_DNA-bd"/>
</dbReference>
<dbReference type="GO" id="GO:0005634">
    <property type="term" value="C:nucleus"/>
    <property type="evidence" value="ECO:0007669"/>
    <property type="project" value="UniProtKB-SubCell"/>
</dbReference>
<feature type="DNA-binding region" description="DM" evidence="5">
    <location>
        <begin position="42"/>
        <end position="93"/>
    </location>
</feature>
<dbReference type="InterPro" id="IPR036407">
    <property type="entry name" value="DM_DNA-bd_sf"/>
</dbReference>
<dbReference type="SUPFAM" id="SSF82927">
    <property type="entry name" value="Cysteine-rich DNA binding domain, (DM domain)"/>
    <property type="match status" value="1"/>
</dbReference>
<feature type="region of interest" description="Disordered" evidence="6">
    <location>
        <begin position="91"/>
        <end position="111"/>
    </location>
</feature>
<accession>A0A8S1HW65</accession>
<keyword evidence="3 5" id="KW-0238">DNA-binding</keyword>
<comment type="subcellular location">
    <subcellularLocation>
        <location evidence="5">Nucleus</location>
    </subcellularLocation>
</comment>
<keyword evidence="2 5" id="KW-0862">Zinc</keyword>
<keyword evidence="1 5" id="KW-0479">Metal-binding</keyword>
<sequence>MKTMGEMICEPQATTIPISLYQLIPSFAATTIREEPKKVYYCQRCLNHNRAEPRKNHKCDCPFAKCSCFKCSLVEKRRRLNLQLHELEGDVEKKDVNDDDEDRSRNKGGYQ</sequence>
<evidence type="ECO:0000256" key="3">
    <source>
        <dbReference type="ARBA" id="ARBA00023125"/>
    </source>
</evidence>
<evidence type="ECO:0000256" key="6">
    <source>
        <dbReference type="SAM" id="MobiDB-lite"/>
    </source>
</evidence>
<dbReference type="Pfam" id="PF00751">
    <property type="entry name" value="DM"/>
    <property type="match status" value="1"/>
</dbReference>
<dbReference type="PROSITE" id="PS50809">
    <property type="entry name" value="DM_2"/>
    <property type="match status" value="1"/>
</dbReference>
<dbReference type="PROSITE" id="PS40000">
    <property type="entry name" value="DM_1"/>
    <property type="match status" value="1"/>
</dbReference>
<dbReference type="GO" id="GO:0043565">
    <property type="term" value="F:sequence-specific DNA binding"/>
    <property type="evidence" value="ECO:0007669"/>
    <property type="project" value="InterPro"/>
</dbReference>
<dbReference type="AlphaFoldDB" id="A0A8S1HW65"/>
<evidence type="ECO:0000256" key="5">
    <source>
        <dbReference type="PROSITE-ProRule" id="PRU00070"/>
    </source>
</evidence>
<dbReference type="SMART" id="SM00301">
    <property type="entry name" value="DM"/>
    <property type="match status" value="1"/>
</dbReference>
<dbReference type="GO" id="GO:0006355">
    <property type="term" value="P:regulation of DNA-templated transcription"/>
    <property type="evidence" value="ECO:0007669"/>
    <property type="project" value="InterPro"/>
</dbReference>
<dbReference type="GO" id="GO:0046872">
    <property type="term" value="F:metal ion binding"/>
    <property type="evidence" value="ECO:0007669"/>
    <property type="project" value="UniProtKB-KW"/>
</dbReference>
<evidence type="ECO:0000313" key="9">
    <source>
        <dbReference type="Proteomes" id="UP000835052"/>
    </source>
</evidence>
<gene>
    <name evidence="8" type="ORF">CAUJ_LOCUS15576</name>
</gene>
<evidence type="ECO:0000256" key="1">
    <source>
        <dbReference type="ARBA" id="ARBA00022723"/>
    </source>
</evidence>
<evidence type="ECO:0000256" key="2">
    <source>
        <dbReference type="ARBA" id="ARBA00022833"/>
    </source>
</evidence>
<comment type="caution">
    <text evidence="8">The sequence shown here is derived from an EMBL/GenBank/DDBJ whole genome shotgun (WGS) entry which is preliminary data.</text>
</comment>
<dbReference type="OrthoDB" id="5849055at2759"/>
<name>A0A8S1HW65_9PELO</name>
<dbReference type="Gene3D" id="4.10.1040.10">
    <property type="entry name" value="DM DNA-binding domain"/>
    <property type="match status" value="1"/>
</dbReference>
<evidence type="ECO:0000313" key="8">
    <source>
        <dbReference type="EMBL" id="CAD6199676.1"/>
    </source>
</evidence>
<keyword evidence="9" id="KW-1185">Reference proteome</keyword>
<evidence type="ECO:0000259" key="7">
    <source>
        <dbReference type="PROSITE" id="PS50809"/>
    </source>
</evidence>
<dbReference type="EMBL" id="CAJGYM010000193">
    <property type="protein sequence ID" value="CAD6199676.1"/>
    <property type="molecule type" value="Genomic_DNA"/>
</dbReference>
<reference evidence="8" key="1">
    <citation type="submission" date="2020-10" db="EMBL/GenBank/DDBJ databases">
        <authorList>
            <person name="Kikuchi T."/>
        </authorList>
    </citation>
    <scope>NUCLEOTIDE SEQUENCE</scope>
    <source>
        <strain evidence="8">NKZ352</strain>
    </source>
</reference>
<proteinExistence type="predicted"/>
<dbReference type="Proteomes" id="UP000835052">
    <property type="component" value="Unassembled WGS sequence"/>
</dbReference>
<feature type="domain" description="DM" evidence="7">
    <location>
        <begin position="42"/>
        <end position="93"/>
    </location>
</feature>
<evidence type="ECO:0000256" key="4">
    <source>
        <dbReference type="ARBA" id="ARBA00023242"/>
    </source>
</evidence>
<keyword evidence="4 5" id="KW-0539">Nucleus</keyword>
<protein>
    <recommendedName>
        <fullName evidence="7">DM domain-containing protein</fullName>
    </recommendedName>
</protein>